<keyword evidence="4 6" id="KW-0472">Membrane</keyword>
<feature type="transmembrane region" description="Helical" evidence="6">
    <location>
        <begin position="248"/>
        <end position="267"/>
    </location>
</feature>
<feature type="transmembrane region" description="Helical" evidence="6">
    <location>
        <begin position="199"/>
        <end position="224"/>
    </location>
</feature>
<dbReference type="Proteomes" id="UP000279994">
    <property type="component" value="Unassembled WGS sequence"/>
</dbReference>
<dbReference type="InterPro" id="IPR051784">
    <property type="entry name" value="Nod_factor_ABC_transporter"/>
</dbReference>
<dbReference type="OrthoDB" id="3370990at2"/>
<comment type="caution">
    <text evidence="8">The sequence shown here is derived from an EMBL/GenBank/DDBJ whole genome shotgun (WGS) entry which is preliminary data.</text>
</comment>
<comment type="similarity">
    <text evidence="6">Belongs to the ABC-2 integral membrane protein family.</text>
</comment>
<dbReference type="GO" id="GO:0043190">
    <property type="term" value="C:ATP-binding cassette (ABC) transporter complex"/>
    <property type="evidence" value="ECO:0007669"/>
    <property type="project" value="InterPro"/>
</dbReference>
<gene>
    <name evidence="8" type="ORF">EFL26_18170</name>
</gene>
<proteinExistence type="inferred from homology"/>
<feature type="transmembrane region" description="Helical" evidence="6">
    <location>
        <begin position="125"/>
        <end position="150"/>
    </location>
</feature>
<feature type="transmembrane region" description="Helical" evidence="6">
    <location>
        <begin position="79"/>
        <end position="104"/>
    </location>
</feature>
<dbReference type="GO" id="GO:0140359">
    <property type="term" value="F:ABC-type transporter activity"/>
    <property type="evidence" value="ECO:0007669"/>
    <property type="project" value="InterPro"/>
</dbReference>
<evidence type="ECO:0000256" key="4">
    <source>
        <dbReference type="ARBA" id="ARBA00023136"/>
    </source>
</evidence>
<keyword evidence="2 6" id="KW-0812">Transmembrane</keyword>
<evidence type="ECO:0000313" key="9">
    <source>
        <dbReference type="Proteomes" id="UP000279994"/>
    </source>
</evidence>
<reference evidence="8 9" key="1">
    <citation type="submission" date="2018-11" db="EMBL/GenBank/DDBJ databases">
        <authorList>
            <person name="Li F."/>
        </authorList>
    </citation>
    <scope>NUCLEOTIDE SEQUENCE [LARGE SCALE GENOMIC DNA]</scope>
    <source>
        <strain evidence="8 9">Gsoil 818</strain>
    </source>
</reference>
<evidence type="ECO:0000313" key="8">
    <source>
        <dbReference type="EMBL" id="RNM12554.1"/>
    </source>
</evidence>
<evidence type="ECO:0000256" key="1">
    <source>
        <dbReference type="ARBA" id="ARBA00004141"/>
    </source>
</evidence>
<evidence type="ECO:0000256" key="6">
    <source>
        <dbReference type="RuleBase" id="RU361157"/>
    </source>
</evidence>
<dbReference type="InterPro" id="IPR013525">
    <property type="entry name" value="ABC2_TM"/>
</dbReference>
<feature type="domain" description="ABC transmembrane type-2" evidence="7">
    <location>
        <begin position="35"/>
        <end position="274"/>
    </location>
</feature>
<keyword evidence="6" id="KW-0813">Transport</keyword>
<protein>
    <recommendedName>
        <fullName evidence="6">Transport permease protein</fullName>
    </recommendedName>
</protein>
<dbReference type="InterPro" id="IPR047817">
    <property type="entry name" value="ABC2_TM_bact-type"/>
</dbReference>
<keyword evidence="6" id="KW-1003">Cell membrane</keyword>
<dbReference type="PANTHER" id="PTHR43229">
    <property type="entry name" value="NODULATION PROTEIN J"/>
    <property type="match status" value="1"/>
</dbReference>
<dbReference type="GO" id="GO:0046677">
    <property type="term" value="P:response to antibiotic"/>
    <property type="evidence" value="ECO:0007669"/>
    <property type="project" value="UniProtKB-KW"/>
</dbReference>
<dbReference type="RefSeq" id="WP_123224318.1">
    <property type="nucleotide sequence ID" value="NZ_RJSF01000044.1"/>
</dbReference>
<name>A0A3N0GJA0_9ACTN</name>
<evidence type="ECO:0000259" key="7">
    <source>
        <dbReference type="PROSITE" id="PS51012"/>
    </source>
</evidence>
<dbReference type="PROSITE" id="PS51012">
    <property type="entry name" value="ABC_TM2"/>
    <property type="match status" value="1"/>
</dbReference>
<sequence>MSTTTPTITTALSDGVRDSATMLGRNLRHMVRYPSLTLMLIGQPILFLLLFVYVFGGTMGAGLPGGSGDVGAGQGRADYLAYIAPAILIMTVASVALSTAIYIAKDATEGIIDRFRTMPIAKASVLTGHVLAALLQTAAAVVAVLAVTLLLGYRPGAGVTGWLGAVGVLLLLAIALTWLCLALGLAAGSVETASNSPMFLMIMPFISSGFVPTDSMPSGLAWIAENQPFTPVIDTLRACLAGTSPGSAGWWAAGWCLLIAGASYAWARRLFAATRAG</sequence>
<evidence type="ECO:0000256" key="3">
    <source>
        <dbReference type="ARBA" id="ARBA00022989"/>
    </source>
</evidence>
<evidence type="ECO:0000256" key="2">
    <source>
        <dbReference type="ARBA" id="ARBA00022692"/>
    </source>
</evidence>
<feature type="transmembrane region" description="Helical" evidence="6">
    <location>
        <begin position="162"/>
        <end position="187"/>
    </location>
</feature>
<comment type="subcellular location">
    <subcellularLocation>
        <location evidence="6">Cell membrane</location>
        <topology evidence="6">Multi-pass membrane protein</topology>
    </subcellularLocation>
    <subcellularLocation>
        <location evidence="1">Membrane</location>
        <topology evidence="1">Multi-pass membrane protein</topology>
    </subcellularLocation>
</comment>
<keyword evidence="5" id="KW-0046">Antibiotic resistance</keyword>
<accession>A0A3N0GJA0</accession>
<dbReference type="EMBL" id="RJSF01000044">
    <property type="protein sequence ID" value="RNM12554.1"/>
    <property type="molecule type" value="Genomic_DNA"/>
</dbReference>
<evidence type="ECO:0000256" key="5">
    <source>
        <dbReference type="ARBA" id="ARBA00023251"/>
    </source>
</evidence>
<dbReference type="Pfam" id="PF01061">
    <property type="entry name" value="ABC2_membrane"/>
    <property type="match status" value="1"/>
</dbReference>
<dbReference type="PIRSF" id="PIRSF006648">
    <property type="entry name" value="DrrB"/>
    <property type="match status" value="1"/>
</dbReference>
<dbReference type="AlphaFoldDB" id="A0A3N0GJA0"/>
<dbReference type="InterPro" id="IPR000412">
    <property type="entry name" value="ABC_2_transport"/>
</dbReference>
<keyword evidence="3 6" id="KW-1133">Transmembrane helix</keyword>
<organism evidence="8 9">
    <name type="scientific">Nocardioides pocheonensis</name>
    <dbReference type="NCBI Taxonomy" id="661485"/>
    <lineage>
        <taxon>Bacteria</taxon>
        <taxon>Bacillati</taxon>
        <taxon>Actinomycetota</taxon>
        <taxon>Actinomycetes</taxon>
        <taxon>Propionibacteriales</taxon>
        <taxon>Nocardioidaceae</taxon>
        <taxon>Nocardioides</taxon>
    </lineage>
</organism>
<keyword evidence="9" id="KW-1185">Reference proteome</keyword>
<dbReference type="PANTHER" id="PTHR43229:SF2">
    <property type="entry name" value="NODULATION PROTEIN J"/>
    <property type="match status" value="1"/>
</dbReference>
<feature type="transmembrane region" description="Helical" evidence="6">
    <location>
        <begin position="36"/>
        <end position="59"/>
    </location>
</feature>